<dbReference type="InterPro" id="IPR001567">
    <property type="entry name" value="Pept_M3A_M3B_dom"/>
</dbReference>
<evidence type="ECO:0000256" key="3">
    <source>
        <dbReference type="ARBA" id="ARBA00022723"/>
    </source>
</evidence>
<dbReference type="CDD" id="cd06456">
    <property type="entry name" value="M3A_DCP"/>
    <property type="match status" value="1"/>
</dbReference>
<keyword evidence="2 7" id="KW-0645">Protease</keyword>
<dbReference type="FunFam" id="3.40.390.10:FF:000009">
    <property type="entry name" value="Oligopeptidase A"/>
    <property type="match status" value="1"/>
</dbReference>
<organism evidence="9 10">
    <name type="scientific">Blastochloris sulfoviridis</name>
    <dbReference type="NCBI Taxonomy" id="50712"/>
    <lineage>
        <taxon>Bacteria</taxon>
        <taxon>Pseudomonadati</taxon>
        <taxon>Pseudomonadota</taxon>
        <taxon>Alphaproteobacteria</taxon>
        <taxon>Hyphomicrobiales</taxon>
        <taxon>Blastochloridaceae</taxon>
        <taxon>Blastochloris</taxon>
    </lineage>
</organism>
<dbReference type="Gene3D" id="1.10.1370.40">
    <property type="match status" value="1"/>
</dbReference>
<evidence type="ECO:0000256" key="5">
    <source>
        <dbReference type="ARBA" id="ARBA00022833"/>
    </source>
</evidence>
<gene>
    <name evidence="9" type="ORF">F1193_05485</name>
</gene>
<protein>
    <submittedName>
        <fullName evidence="9">M3 family metallopeptidase</fullName>
    </submittedName>
</protein>
<keyword evidence="6 7" id="KW-0482">Metalloprotease</keyword>
<dbReference type="SUPFAM" id="SSF55486">
    <property type="entry name" value="Metalloproteases ('zincins'), catalytic domain"/>
    <property type="match status" value="1"/>
</dbReference>
<evidence type="ECO:0000256" key="7">
    <source>
        <dbReference type="RuleBase" id="RU003435"/>
    </source>
</evidence>
<feature type="domain" description="Peptidase M3A/M3B catalytic" evidence="8">
    <location>
        <begin position="251"/>
        <end position="695"/>
    </location>
</feature>
<dbReference type="AlphaFoldDB" id="A0A5M6I3C5"/>
<dbReference type="GO" id="GO:0004180">
    <property type="term" value="F:carboxypeptidase activity"/>
    <property type="evidence" value="ECO:0007669"/>
    <property type="project" value="TreeGrafter"/>
</dbReference>
<evidence type="ECO:0000313" key="9">
    <source>
        <dbReference type="EMBL" id="KAA5602357.1"/>
    </source>
</evidence>
<dbReference type="InterPro" id="IPR034005">
    <property type="entry name" value="M3A_DCP"/>
</dbReference>
<dbReference type="OrthoDB" id="9773538at2"/>
<dbReference type="GO" id="GO:0046872">
    <property type="term" value="F:metal ion binding"/>
    <property type="evidence" value="ECO:0007669"/>
    <property type="project" value="UniProtKB-UniRule"/>
</dbReference>
<evidence type="ECO:0000256" key="2">
    <source>
        <dbReference type="ARBA" id="ARBA00022670"/>
    </source>
</evidence>
<evidence type="ECO:0000259" key="8">
    <source>
        <dbReference type="Pfam" id="PF01432"/>
    </source>
</evidence>
<evidence type="ECO:0000313" key="10">
    <source>
        <dbReference type="Proteomes" id="UP000323886"/>
    </source>
</evidence>
<dbReference type="InterPro" id="IPR045090">
    <property type="entry name" value="Pept_M3A_M3B"/>
</dbReference>
<comment type="similarity">
    <text evidence="1 7">Belongs to the peptidase M3 family.</text>
</comment>
<proteinExistence type="inferred from homology"/>
<dbReference type="GO" id="GO:0005829">
    <property type="term" value="C:cytosol"/>
    <property type="evidence" value="ECO:0007669"/>
    <property type="project" value="TreeGrafter"/>
</dbReference>
<evidence type="ECO:0000256" key="6">
    <source>
        <dbReference type="ARBA" id="ARBA00023049"/>
    </source>
</evidence>
<dbReference type="RefSeq" id="WP_150096680.1">
    <property type="nucleotide sequence ID" value="NZ_VWPL01000007.1"/>
</dbReference>
<reference evidence="9 10" key="1">
    <citation type="submission" date="2019-09" db="EMBL/GenBank/DDBJ databases">
        <title>Draft Whole-Genome sequence of Blastochloris sulfoviridis DSM 729.</title>
        <authorList>
            <person name="Meyer T.E."/>
            <person name="Kyndt J.A."/>
        </authorList>
    </citation>
    <scope>NUCLEOTIDE SEQUENCE [LARGE SCALE GENOMIC DNA]</scope>
    <source>
        <strain evidence="9 10">DSM 729</strain>
    </source>
</reference>
<comment type="cofactor">
    <cofactor evidence="7">
        <name>Zn(2+)</name>
        <dbReference type="ChEBI" id="CHEBI:29105"/>
    </cofactor>
    <text evidence="7">Binds 1 zinc ion.</text>
</comment>
<keyword evidence="3 7" id="KW-0479">Metal-binding</keyword>
<dbReference type="PANTHER" id="PTHR43660:SF1">
    <property type="entry name" value="DIPEPTIDYL CARBOXYPEPTIDASE"/>
    <property type="match status" value="1"/>
</dbReference>
<dbReference type="PANTHER" id="PTHR43660">
    <property type="entry name" value="DIPEPTIDYL CARBOXYPEPTIDASE"/>
    <property type="match status" value="1"/>
</dbReference>
<dbReference type="Gene3D" id="1.10.1370.10">
    <property type="entry name" value="Neurolysin, domain 3"/>
    <property type="match status" value="1"/>
</dbReference>
<dbReference type="Gene3D" id="3.40.390.10">
    <property type="entry name" value="Collagenase (Catalytic Domain)"/>
    <property type="match status" value="1"/>
</dbReference>
<accession>A0A5M6I3C5</accession>
<dbReference type="EMBL" id="VWPL01000007">
    <property type="protein sequence ID" value="KAA5602357.1"/>
    <property type="molecule type" value="Genomic_DNA"/>
</dbReference>
<sequence>MESDLPDPDLFDPDLPDLDLFDPARTPNPLLADWSTPFGLPPFSAIRPEHFPPAFEAALQAHRAEIESLAADPAPPSFEATLLGLESSGRLLTRVANVFFNLSSADTNPALQAIERDIAPRLAAHHAAIFTDARLFQRIDALEAGKDRLDAEAQRLLQRTRLAFIRAGARLDPAGKARMAAIVERLATLGTQFAQNLLADEAAWTLVLDTDDDRAGLPDFVIDAALRAGAERGHPGKAAITLSRSSIEPFLTFSTRRDLRQQAYDAWIRRGEMGGATDNRALVAEMVALRLERARLLGYPTFAAYKLDDTMARTPQAVRALLEEVWAPAKARALRELCDLQRLAEQEGFNGTIAGWDWRHYAEKLRKARFDLDEAATKPYLPLDQVIAAAFDTASRLFGLAFTERTDVPVYHPDVRAFEVTRDGRHVALFLGDYFARTSKRSGAWMSSFRTQEKLKGDIRPIIVNVMNFAKGEPALLSFDDARTLFHEFGHALHGMLSDVTYPSLAGTDVATDFVELPSQLYEHWLSRPEVLSVFARHHATGAPMPEEMIARIKAAQTFNQGCATVEYVASALVDLAFHELTDTAALDPLAFEAKELARIGMPAEISMRHRTPHFAHVFTGDGYSAGYYSYLWSEVLDADAFAAFEEAGNVFDPATAERLSRFIYAAGNRRDPAEAYIAFRGRLPTTAALLKKRGLDEAA</sequence>
<dbReference type="InterPro" id="IPR024077">
    <property type="entry name" value="Neurolysin/TOP_dom2"/>
</dbReference>
<evidence type="ECO:0000256" key="4">
    <source>
        <dbReference type="ARBA" id="ARBA00022801"/>
    </source>
</evidence>
<dbReference type="InterPro" id="IPR024079">
    <property type="entry name" value="MetalloPept_cat_dom_sf"/>
</dbReference>
<name>A0A5M6I3C5_9HYPH</name>
<keyword evidence="10" id="KW-1185">Reference proteome</keyword>
<dbReference type="GO" id="GO:0004222">
    <property type="term" value="F:metalloendopeptidase activity"/>
    <property type="evidence" value="ECO:0007669"/>
    <property type="project" value="InterPro"/>
</dbReference>
<evidence type="ECO:0000256" key="1">
    <source>
        <dbReference type="ARBA" id="ARBA00006040"/>
    </source>
</evidence>
<comment type="caution">
    <text evidence="9">The sequence shown here is derived from an EMBL/GenBank/DDBJ whole genome shotgun (WGS) entry which is preliminary data.</text>
</comment>
<keyword evidence="4 7" id="KW-0378">Hydrolase</keyword>
<dbReference type="Pfam" id="PF01432">
    <property type="entry name" value="Peptidase_M3"/>
    <property type="match status" value="1"/>
</dbReference>
<dbReference type="Proteomes" id="UP000323886">
    <property type="component" value="Unassembled WGS sequence"/>
</dbReference>
<keyword evidence="5 7" id="KW-0862">Zinc</keyword>
<dbReference type="GO" id="GO:0006508">
    <property type="term" value="P:proteolysis"/>
    <property type="evidence" value="ECO:0007669"/>
    <property type="project" value="UniProtKB-KW"/>
</dbReference>